<dbReference type="Proteomes" id="UP001294412">
    <property type="component" value="Unassembled WGS sequence"/>
</dbReference>
<evidence type="ECO:0000256" key="1">
    <source>
        <dbReference type="SAM" id="SignalP"/>
    </source>
</evidence>
<keyword evidence="3" id="KW-1185">Reference proteome</keyword>
<reference evidence="2 3" key="1">
    <citation type="submission" date="2023-12" db="EMBL/GenBank/DDBJ databases">
        <title>Description of Novel Strain Fulvimarina sp. 2208YS6-2-32 isolated from Uroteuthis (Photololigo) edulis.</title>
        <authorList>
            <person name="Park J.-S."/>
        </authorList>
    </citation>
    <scope>NUCLEOTIDE SEQUENCE [LARGE SCALE GENOMIC DNA]</scope>
    <source>
        <strain evidence="2 3">2208YS6-2-32</strain>
    </source>
</reference>
<protein>
    <submittedName>
        <fullName evidence="2">Uncharacterized protein</fullName>
    </submittedName>
</protein>
<feature type="chain" id="PRO_5047101932" evidence="1">
    <location>
        <begin position="20"/>
        <end position="99"/>
    </location>
</feature>
<accession>A0ABU5I0X3</accession>
<evidence type="ECO:0000313" key="2">
    <source>
        <dbReference type="EMBL" id="MDY8108866.1"/>
    </source>
</evidence>
<dbReference type="EMBL" id="JAXLPB010000002">
    <property type="protein sequence ID" value="MDY8108866.1"/>
    <property type="molecule type" value="Genomic_DNA"/>
</dbReference>
<sequence>MKLTIIATLLGLGTSPATAQICIYPALTPIQTGKQILYQFTDSCGQAYEVGYRLEGNTLHFPSGGQHTLPERSDEDAERVLREAYGLIGKPESLIRTKW</sequence>
<organism evidence="2 3">
    <name type="scientific">Fulvimarina uroteuthidis</name>
    <dbReference type="NCBI Taxonomy" id="3098149"/>
    <lineage>
        <taxon>Bacteria</taxon>
        <taxon>Pseudomonadati</taxon>
        <taxon>Pseudomonadota</taxon>
        <taxon>Alphaproteobacteria</taxon>
        <taxon>Hyphomicrobiales</taxon>
        <taxon>Aurantimonadaceae</taxon>
        <taxon>Fulvimarina</taxon>
    </lineage>
</organism>
<name>A0ABU5I0X3_9HYPH</name>
<comment type="caution">
    <text evidence="2">The sequence shown here is derived from an EMBL/GenBank/DDBJ whole genome shotgun (WGS) entry which is preliminary data.</text>
</comment>
<gene>
    <name evidence="2" type="ORF">U0C82_06870</name>
</gene>
<proteinExistence type="predicted"/>
<keyword evidence="1" id="KW-0732">Signal</keyword>
<feature type="signal peptide" evidence="1">
    <location>
        <begin position="1"/>
        <end position="19"/>
    </location>
</feature>
<evidence type="ECO:0000313" key="3">
    <source>
        <dbReference type="Proteomes" id="UP001294412"/>
    </source>
</evidence>